<comment type="similarity">
    <text evidence="1 3">Belongs to the GcvH family.</text>
</comment>
<dbReference type="InterPro" id="IPR033753">
    <property type="entry name" value="GCV_H/Fam206"/>
</dbReference>
<dbReference type="GO" id="GO:0019464">
    <property type="term" value="P:glycine decarboxylation via glycine cleavage system"/>
    <property type="evidence" value="ECO:0007669"/>
    <property type="project" value="UniProtKB-UniRule"/>
</dbReference>
<dbReference type="NCBIfam" id="NF002270">
    <property type="entry name" value="PRK01202.1"/>
    <property type="match status" value="1"/>
</dbReference>
<comment type="subunit">
    <text evidence="3">The glycine cleavage system is composed of four proteins: P, T, L and H.</text>
</comment>
<protein>
    <recommendedName>
        <fullName evidence="3">Glycine cleavage system H protein</fullName>
    </recommendedName>
</protein>
<dbReference type="InterPro" id="IPR017453">
    <property type="entry name" value="GCV_H_sub"/>
</dbReference>
<dbReference type="RefSeq" id="WP_014448470.1">
    <property type="nucleotide sequence ID" value="NC_017094.1"/>
</dbReference>
<evidence type="ECO:0000256" key="4">
    <source>
        <dbReference type="PIRSR" id="PIRSR617453-50"/>
    </source>
</evidence>
<reference evidence="6 7" key="1">
    <citation type="journal article" date="2012" name="J. Bacteriol.">
        <title>Complete Genome Sequence of Leptospirillum ferrooxidans Strain C2-3, Isolated from a Fresh Volcanic Ash Deposit on the Island of Miyake, Japan.</title>
        <authorList>
            <person name="Fujimura R."/>
            <person name="Sato Y."/>
            <person name="Nishizawa T."/>
            <person name="Oshima K."/>
            <person name="Kim S.-W."/>
            <person name="Hattori M."/>
            <person name="Kamijo T."/>
            <person name="Ohta H."/>
        </authorList>
    </citation>
    <scope>NUCLEOTIDE SEQUENCE [LARGE SCALE GENOMIC DNA]</scope>
    <source>
        <strain evidence="6 7">C2-3</strain>
    </source>
</reference>
<dbReference type="KEGG" id="lfc:LFE_0255"/>
<keyword evidence="7" id="KW-1185">Reference proteome</keyword>
<dbReference type="NCBIfam" id="TIGR00527">
    <property type="entry name" value="gcvH"/>
    <property type="match status" value="1"/>
</dbReference>
<dbReference type="GO" id="GO:0009249">
    <property type="term" value="P:protein lipoylation"/>
    <property type="evidence" value="ECO:0007669"/>
    <property type="project" value="TreeGrafter"/>
</dbReference>
<dbReference type="CDD" id="cd06848">
    <property type="entry name" value="GCS_H"/>
    <property type="match status" value="1"/>
</dbReference>
<organism evidence="6 7">
    <name type="scientific">Leptospirillum ferrooxidans (strain C2-3)</name>
    <dbReference type="NCBI Taxonomy" id="1162668"/>
    <lineage>
        <taxon>Bacteria</taxon>
        <taxon>Pseudomonadati</taxon>
        <taxon>Nitrospirota</taxon>
        <taxon>Nitrospiria</taxon>
        <taxon>Nitrospirales</taxon>
        <taxon>Nitrospiraceae</taxon>
        <taxon>Leptospirillum</taxon>
    </lineage>
</organism>
<dbReference type="Pfam" id="PF01597">
    <property type="entry name" value="GCV_H"/>
    <property type="match status" value="1"/>
</dbReference>
<evidence type="ECO:0000256" key="1">
    <source>
        <dbReference type="ARBA" id="ARBA00009249"/>
    </source>
</evidence>
<dbReference type="SUPFAM" id="SSF51230">
    <property type="entry name" value="Single hybrid motif"/>
    <property type="match status" value="1"/>
</dbReference>
<dbReference type="InterPro" id="IPR000089">
    <property type="entry name" value="Biotin_lipoyl"/>
</dbReference>
<dbReference type="STRING" id="1162668.LFE_0255"/>
<dbReference type="PROSITE" id="PS50968">
    <property type="entry name" value="BIOTINYL_LIPOYL"/>
    <property type="match status" value="1"/>
</dbReference>
<dbReference type="Gene3D" id="2.40.50.100">
    <property type="match status" value="1"/>
</dbReference>
<reference evidence="7" key="2">
    <citation type="submission" date="2012-03" db="EMBL/GenBank/DDBJ databases">
        <title>The complete genome sequence of the pioneer microbe on fresh volcanic deposit, Leptospirillum ferrooxidans strain C2-3.</title>
        <authorList>
            <person name="Fujimura R."/>
            <person name="Sato Y."/>
            <person name="Nishizawa T."/>
            <person name="Nanba K."/>
            <person name="Oshima K."/>
            <person name="Hattori M."/>
            <person name="Kamijo T."/>
            <person name="Ohta H."/>
        </authorList>
    </citation>
    <scope>NUCLEOTIDE SEQUENCE [LARGE SCALE GENOMIC DNA]</scope>
    <source>
        <strain evidence="7">C2-3</strain>
    </source>
</reference>
<evidence type="ECO:0000313" key="6">
    <source>
        <dbReference type="EMBL" id="BAM05977.1"/>
    </source>
</evidence>
<dbReference type="HAMAP" id="MF_00272">
    <property type="entry name" value="GcvH"/>
    <property type="match status" value="1"/>
</dbReference>
<dbReference type="PANTHER" id="PTHR11715">
    <property type="entry name" value="GLYCINE CLEAVAGE SYSTEM H PROTEIN"/>
    <property type="match status" value="1"/>
</dbReference>
<evidence type="ECO:0000259" key="5">
    <source>
        <dbReference type="PROSITE" id="PS50968"/>
    </source>
</evidence>
<name>I0IL28_LEPFC</name>
<dbReference type="GO" id="GO:0005960">
    <property type="term" value="C:glycine cleavage complex"/>
    <property type="evidence" value="ECO:0007669"/>
    <property type="project" value="InterPro"/>
</dbReference>
<evidence type="ECO:0000256" key="2">
    <source>
        <dbReference type="ARBA" id="ARBA00022823"/>
    </source>
</evidence>
<sequence length="132" mass="14158">MEKRYTQTHEWIALNESGSEGTVGITDFAQKEVTDVVFVELPKIGKRVPKGGEAAIIESVKAAFSIYAPMGGSVIAGNQALDSNPALLNQDPLGQGWIFRLKLDDPTEFSSLMDEKAYNAYLSDGGGQPGHG</sequence>
<dbReference type="Proteomes" id="UP000007382">
    <property type="component" value="Chromosome"/>
</dbReference>
<evidence type="ECO:0000256" key="3">
    <source>
        <dbReference type="HAMAP-Rule" id="MF_00272"/>
    </source>
</evidence>
<feature type="modified residue" description="N6-lipoyllysine" evidence="3 4">
    <location>
        <position position="61"/>
    </location>
</feature>
<dbReference type="InterPro" id="IPR003016">
    <property type="entry name" value="2-oxoA_DH_lipoyl-BS"/>
</dbReference>
<dbReference type="PANTHER" id="PTHR11715:SF3">
    <property type="entry name" value="GLYCINE CLEAVAGE SYSTEM H PROTEIN-RELATED"/>
    <property type="match status" value="1"/>
</dbReference>
<dbReference type="InterPro" id="IPR011053">
    <property type="entry name" value="Single_hybrid_motif"/>
</dbReference>
<keyword evidence="2 3" id="KW-0450">Lipoyl</keyword>
<dbReference type="AlphaFoldDB" id="I0IL28"/>
<gene>
    <name evidence="3" type="primary">gcvH</name>
    <name evidence="6" type="ordered locus">LFE_0255</name>
</gene>
<dbReference type="EMBL" id="AP012342">
    <property type="protein sequence ID" value="BAM05977.1"/>
    <property type="molecule type" value="Genomic_DNA"/>
</dbReference>
<dbReference type="OrthoDB" id="9796712at2"/>
<dbReference type="PROSITE" id="PS00189">
    <property type="entry name" value="LIPOYL"/>
    <property type="match status" value="1"/>
</dbReference>
<dbReference type="PATRIC" id="fig|1162668.3.peg.296"/>
<dbReference type="InterPro" id="IPR002930">
    <property type="entry name" value="GCV_H"/>
</dbReference>
<accession>I0IL28</accession>
<dbReference type="GO" id="GO:0005737">
    <property type="term" value="C:cytoplasm"/>
    <property type="evidence" value="ECO:0007669"/>
    <property type="project" value="TreeGrafter"/>
</dbReference>
<evidence type="ECO:0000313" key="7">
    <source>
        <dbReference type="Proteomes" id="UP000007382"/>
    </source>
</evidence>
<comment type="cofactor">
    <cofactor evidence="3">
        <name>(R)-lipoate</name>
        <dbReference type="ChEBI" id="CHEBI:83088"/>
    </cofactor>
    <text evidence="3">Binds 1 lipoyl cofactor covalently.</text>
</comment>
<proteinExistence type="inferred from homology"/>
<comment type="function">
    <text evidence="3">The glycine cleavage system catalyzes the degradation of glycine. The H protein shuttles the methylamine group of glycine from the P protein to the T protein.</text>
</comment>
<dbReference type="eggNOG" id="COG0509">
    <property type="taxonomic scope" value="Bacteria"/>
</dbReference>
<dbReference type="HOGENOM" id="CLU_097408_2_0_0"/>
<feature type="domain" description="Lipoyl-binding" evidence="5">
    <location>
        <begin position="20"/>
        <end position="102"/>
    </location>
</feature>